<protein>
    <submittedName>
        <fullName evidence="1">Uncharacterized protein</fullName>
    </submittedName>
</protein>
<comment type="caution">
    <text evidence="1">The sequence shown here is derived from an EMBL/GenBank/DDBJ whole genome shotgun (WGS) entry which is preliminary data.</text>
</comment>
<name>A0ABQ2TCX7_STRBA</name>
<evidence type="ECO:0000313" key="1">
    <source>
        <dbReference type="EMBL" id="GGS63692.1"/>
    </source>
</evidence>
<reference evidence="2" key="1">
    <citation type="journal article" date="2019" name="Int. J. Syst. Evol. Microbiol.">
        <title>The Global Catalogue of Microorganisms (GCM) 10K type strain sequencing project: providing services to taxonomists for standard genome sequencing and annotation.</title>
        <authorList>
            <consortium name="The Broad Institute Genomics Platform"/>
            <consortium name="The Broad Institute Genome Sequencing Center for Infectious Disease"/>
            <person name="Wu L."/>
            <person name="Ma J."/>
        </authorList>
    </citation>
    <scope>NUCLEOTIDE SEQUENCE [LARGE SCALE GENOMIC DNA]</scope>
    <source>
        <strain evidence="2">JCM 4350</strain>
    </source>
</reference>
<proteinExistence type="predicted"/>
<dbReference type="Pfam" id="PF19730">
    <property type="entry name" value="DUF6221"/>
    <property type="match status" value="1"/>
</dbReference>
<dbReference type="Proteomes" id="UP000659767">
    <property type="component" value="Unassembled WGS sequence"/>
</dbReference>
<organism evidence="1 2">
    <name type="scientific">Streptomyces badius</name>
    <dbReference type="NCBI Taxonomy" id="1941"/>
    <lineage>
        <taxon>Bacteria</taxon>
        <taxon>Bacillati</taxon>
        <taxon>Actinomycetota</taxon>
        <taxon>Actinomycetes</taxon>
        <taxon>Kitasatosporales</taxon>
        <taxon>Streptomycetaceae</taxon>
        <taxon>Streptomyces</taxon>
    </lineage>
</organism>
<gene>
    <name evidence="1" type="ORF">GCM10010253_43310</name>
</gene>
<accession>A0ABQ2TCX7</accession>
<dbReference type="InterPro" id="IPR046193">
    <property type="entry name" value="DUF6221"/>
</dbReference>
<sequence>MTDLADFLRARFAERRAIALAAQPGPWHSDGGTVYVKHPTDQVVDYSESADHIATNDPADVLADLDAKLALLDEHGQASLPNGVDLDECRVCGGSNEVWPCPTLRILARPFTGHADYQDKWRSDDTR</sequence>
<evidence type="ECO:0000313" key="2">
    <source>
        <dbReference type="Proteomes" id="UP000659767"/>
    </source>
</evidence>
<dbReference type="EMBL" id="BMSZ01000012">
    <property type="protein sequence ID" value="GGS63692.1"/>
    <property type="molecule type" value="Genomic_DNA"/>
</dbReference>
<dbReference type="RefSeq" id="WP_199888875.1">
    <property type="nucleotide sequence ID" value="NZ_BMSZ01000012.1"/>
</dbReference>
<keyword evidence="2" id="KW-1185">Reference proteome</keyword>